<organism evidence="2 3">
    <name type="scientific">Ilex paraguariensis</name>
    <name type="common">yerba mate</name>
    <dbReference type="NCBI Taxonomy" id="185542"/>
    <lineage>
        <taxon>Eukaryota</taxon>
        <taxon>Viridiplantae</taxon>
        <taxon>Streptophyta</taxon>
        <taxon>Embryophyta</taxon>
        <taxon>Tracheophyta</taxon>
        <taxon>Spermatophyta</taxon>
        <taxon>Magnoliopsida</taxon>
        <taxon>eudicotyledons</taxon>
        <taxon>Gunneridae</taxon>
        <taxon>Pentapetalae</taxon>
        <taxon>asterids</taxon>
        <taxon>campanulids</taxon>
        <taxon>Aquifoliales</taxon>
        <taxon>Aquifoliaceae</taxon>
        <taxon>Ilex</taxon>
    </lineage>
</organism>
<dbReference type="Proteomes" id="UP001642360">
    <property type="component" value="Unassembled WGS sequence"/>
</dbReference>
<reference evidence="2 3" key="1">
    <citation type="submission" date="2024-02" db="EMBL/GenBank/DDBJ databases">
        <authorList>
            <person name="Vignale AGUSTIN F."/>
            <person name="Sosa J E."/>
            <person name="Modenutti C."/>
        </authorList>
    </citation>
    <scope>NUCLEOTIDE SEQUENCE [LARGE SCALE GENOMIC DNA]</scope>
</reference>
<gene>
    <name evidence="1" type="ORF">ILEXP_LOCUS2155</name>
    <name evidence="2" type="ORF">ILEXP_LOCUS3827</name>
</gene>
<protein>
    <submittedName>
        <fullName evidence="2">Uncharacterized protein</fullName>
    </submittedName>
</protein>
<keyword evidence="3" id="KW-1185">Reference proteome</keyword>
<name>A0ABC8QVP4_9AQUA</name>
<dbReference type="EMBL" id="CAUOFW020000692">
    <property type="protein sequence ID" value="CAK9135225.1"/>
    <property type="molecule type" value="Genomic_DNA"/>
</dbReference>
<evidence type="ECO:0000313" key="3">
    <source>
        <dbReference type="Proteomes" id="UP001642360"/>
    </source>
</evidence>
<accession>A0ABC8QVP4</accession>
<dbReference type="AlphaFoldDB" id="A0ABC8QVP4"/>
<proteinExistence type="predicted"/>
<dbReference type="EMBL" id="CAUOFW020000781">
    <property type="protein sequence ID" value="CAK9136820.1"/>
    <property type="molecule type" value="Genomic_DNA"/>
</dbReference>
<sequence>MRQHDGLTKTLNASGYKDKVPQRIHEENVAKLATLMQELLSFEQASQHLEREIGEASTTDNN</sequence>
<comment type="caution">
    <text evidence="2">The sequence shown here is derived from an EMBL/GenBank/DDBJ whole genome shotgun (WGS) entry which is preliminary data.</text>
</comment>
<evidence type="ECO:0000313" key="2">
    <source>
        <dbReference type="EMBL" id="CAK9136820.1"/>
    </source>
</evidence>
<evidence type="ECO:0000313" key="1">
    <source>
        <dbReference type="EMBL" id="CAK9135225.1"/>
    </source>
</evidence>